<dbReference type="Proteomes" id="UP000612893">
    <property type="component" value="Unassembled WGS sequence"/>
</dbReference>
<evidence type="ECO:0000256" key="1">
    <source>
        <dbReference type="ARBA" id="ARBA00023002"/>
    </source>
</evidence>
<dbReference type="EMBL" id="JAEKNR010000221">
    <property type="protein sequence ID" value="MBJ7600820.1"/>
    <property type="molecule type" value="Genomic_DNA"/>
</dbReference>
<feature type="domain" description="Vanillate O-demethylase oxygenase-like C-terminal catalytic" evidence="2">
    <location>
        <begin position="10"/>
        <end position="116"/>
    </location>
</feature>
<proteinExistence type="predicted"/>
<dbReference type="GO" id="GO:0051213">
    <property type="term" value="F:dioxygenase activity"/>
    <property type="evidence" value="ECO:0007669"/>
    <property type="project" value="UniProtKB-KW"/>
</dbReference>
<feature type="non-terminal residue" evidence="3">
    <location>
        <position position="1"/>
    </location>
</feature>
<evidence type="ECO:0000313" key="4">
    <source>
        <dbReference type="Proteomes" id="UP000612893"/>
    </source>
</evidence>
<keyword evidence="1" id="KW-0560">Oxidoreductase</keyword>
<dbReference type="AlphaFoldDB" id="A0A934K9K8"/>
<dbReference type="SUPFAM" id="SSF55961">
    <property type="entry name" value="Bet v1-like"/>
    <property type="match status" value="1"/>
</dbReference>
<dbReference type="Pfam" id="PF19112">
    <property type="entry name" value="VanA_C"/>
    <property type="match status" value="1"/>
</dbReference>
<evidence type="ECO:0000259" key="2">
    <source>
        <dbReference type="Pfam" id="PF19112"/>
    </source>
</evidence>
<comment type="caution">
    <text evidence="3">The sequence shown here is derived from an EMBL/GenBank/DDBJ whole genome shotgun (WGS) entry which is preliminary data.</text>
</comment>
<name>A0A934K9K8_9BACT</name>
<organism evidence="3 4">
    <name type="scientific">Candidatus Nephthysia bennettiae</name>
    <dbReference type="NCBI Taxonomy" id="3127016"/>
    <lineage>
        <taxon>Bacteria</taxon>
        <taxon>Bacillati</taxon>
        <taxon>Candidatus Dormiibacterota</taxon>
        <taxon>Candidatus Dormibacteria</taxon>
        <taxon>Candidatus Dormibacterales</taxon>
        <taxon>Candidatus Dormibacteraceae</taxon>
        <taxon>Candidatus Nephthysia</taxon>
    </lineage>
</organism>
<keyword evidence="4" id="KW-1185">Reference proteome</keyword>
<evidence type="ECO:0000313" key="3">
    <source>
        <dbReference type="EMBL" id="MBJ7600820.1"/>
    </source>
</evidence>
<reference evidence="3" key="1">
    <citation type="submission" date="2020-10" db="EMBL/GenBank/DDBJ databases">
        <title>Ca. Dormibacterota MAGs.</title>
        <authorList>
            <person name="Montgomery K."/>
        </authorList>
    </citation>
    <scope>NUCLEOTIDE SEQUENCE [LARGE SCALE GENOMIC DNA]</scope>
    <source>
        <strain evidence="3">SC8812_S17_10</strain>
    </source>
</reference>
<dbReference type="Gene3D" id="3.90.380.10">
    <property type="entry name" value="Naphthalene 1,2-dioxygenase Alpha Subunit, Chain A, domain 1"/>
    <property type="match status" value="1"/>
</dbReference>
<sequence>EGGGELENVTYTNWCTPTTIRLRKEGPAGTYAIYQIMCPLGADRSLVFLQMARDFDLDPERDPSYLKFEDVIQAQDRPVIESQRPWLLPPLSARMTLFVRPADLPLIAFQRWMEELEVPQV</sequence>
<protein>
    <submittedName>
        <fullName evidence="3">Aromatic ring-hydroxylating dioxygenase subunit alpha</fullName>
    </submittedName>
</protein>
<dbReference type="InterPro" id="IPR044043">
    <property type="entry name" value="VanA_C_cat"/>
</dbReference>
<gene>
    <name evidence="3" type="ORF">JF922_22475</name>
</gene>
<keyword evidence="3" id="KW-0223">Dioxygenase</keyword>
<accession>A0A934K9K8</accession>